<dbReference type="Proteomes" id="UP000184112">
    <property type="component" value="Unassembled WGS sequence"/>
</dbReference>
<accession>A0A1M5QKG1</accession>
<dbReference type="AlphaFoldDB" id="A0A1M5QKG1"/>
<proteinExistence type="predicted"/>
<organism evidence="1 2">
    <name type="scientific">Flavobacterium johnsoniae</name>
    <name type="common">Cytophaga johnsonae</name>
    <dbReference type="NCBI Taxonomy" id="986"/>
    <lineage>
        <taxon>Bacteria</taxon>
        <taxon>Pseudomonadati</taxon>
        <taxon>Bacteroidota</taxon>
        <taxon>Flavobacteriia</taxon>
        <taxon>Flavobacteriales</taxon>
        <taxon>Flavobacteriaceae</taxon>
        <taxon>Flavobacterium</taxon>
    </lineage>
</organism>
<evidence type="ECO:0000313" key="2">
    <source>
        <dbReference type="Proteomes" id="UP000184112"/>
    </source>
</evidence>
<name>A0A1M5QKG1_FLAJO</name>
<sequence length="50" mass="5914">MLSKSLKKELLLPLLNFLTVLSESYKKKDFILSRLNHFTLLSKIENFFIV</sequence>
<evidence type="ECO:0000313" key="1">
    <source>
        <dbReference type="EMBL" id="SHH14083.1"/>
    </source>
</evidence>
<reference evidence="1 2" key="1">
    <citation type="submission" date="2016-11" db="EMBL/GenBank/DDBJ databases">
        <authorList>
            <person name="Jaros S."/>
            <person name="Januszkiewicz K."/>
            <person name="Wedrychowicz H."/>
        </authorList>
    </citation>
    <scope>NUCLEOTIDE SEQUENCE [LARGE SCALE GENOMIC DNA]</scope>
    <source>
        <strain evidence="1 2">DSM 6792</strain>
    </source>
</reference>
<protein>
    <submittedName>
        <fullName evidence="1">Uncharacterized protein</fullName>
    </submittedName>
</protein>
<dbReference type="EMBL" id="FQWH01000007">
    <property type="protein sequence ID" value="SHH14083.1"/>
    <property type="molecule type" value="Genomic_DNA"/>
</dbReference>
<gene>
    <name evidence="1" type="ORF">SAMN05444388_10754</name>
</gene>